<protein>
    <submittedName>
        <fullName evidence="1">Uncharacterized protein</fullName>
    </submittedName>
</protein>
<organism evidence="1 2">
    <name type="scientific">Sclerotinia nivalis</name>
    <dbReference type="NCBI Taxonomy" id="352851"/>
    <lineage>
        <taxon>Eukaryota</taxon>
        <taxon>Fungi</taxon>
        <taxon>Dikarya</taxon>
        <taxon>Ascomycota</taxon>
        <taxon>Pezizomycotina</taxon>
        <taxon>Leotiomycetes</taxon>
        <taxon>Helotiales</taxon>
        <taxon>Sclerotiniaceae</taxon>
        <taxon>Sclerotinia</taxon>
    </lineage>
</organism>
<name>A0A9X0AJ53_9HELO</name>
<dbReference type="OrthoDB" id="5428890at2759"/>
<accession>A0A9X0AJ53</accession>
<comment type="caution">
    <text evidence="1">The sequence shown here is derived from an EMBL/GenBank/DDBJ whole genome shotgun (WGS) entry which is preliminary data.</text>
</comment>
<evidence type="ECO:0000313" key="1">
    <source>
        <dbReference type="EMBL" id="KAJ8063747.1"/>
    </source>
</evidence>
<evidence type="ECO:0000313" key="2">
    <source>
        <dbReference type="Proteomes" id="UP001152300"/>
    </source>
</evidence>
<dbReference type="EMBL" id="JAPEIS010000008">
    <property type="protein sequence ID" value="KAJ8063747.1"/>
    <property type="molecule type" value="Genomic_DNA"/>
</dbReference>
<keyword evidence="2" id="KW-1185">Reference proteome</keyword>
<sequence length="140" mass="15694">MYFTYRTKQCNQALHDGGRYISATTHRDIVENSKNLKNGTSRGDIIQVLIAKLPVHRQASDGNELTNGTTDLTARLVLMMEFGELKYGFTARQQLVYKSGSLSDILTRSSQSSSRQREINLEKAFNAQSLDFDCIAGIEI</sequence>
<gene>
    <name evidence="1" type="ORF">OCU04_007610</name>
</gene>
<proteinExistence type="predicted"/>
<dbReference type="AlphaFoldDB" id="A0A9X0AJ53"/>
<dbReference type="Proteomes" id="UP001152300">
    <property type="component" value="Unassembled WGS sequence"/>
</dbReference>
<reference evidence="1" key="1">
    <citation type="submission" date="2022-11" db="EMBL/GenBank/DDBJ databases">
        <title>Genome Resource of Sclerotinia nivalis Strain SnTB1, a Plant Pathogen Isolated from American Ginseng.</title>
        <authorList>
            <person name="Fan S."/>
        </authorList>
    </citation>
    <scope>NUCLEOTIDE SEQUENCE</scope>
    <source>
        <strain evidence="1">SnTB1</strain>
    </source>
</reference>